<evidence type="ECO:0000313" key="14">
    <source>
        <dbReference type="Proteomes" id="UP000285150"/>
    </source>
</evidence>
<comment type="subcellular location">
    <subcellularLocation>
        <location evidence="1">Cell outer membrane</location>
    </subcellularLocation>
</comment>
<organism evidence="9 12">
    <name type="scientific">Bacteroides stercoris</name>
    <dbReference type="NCBI Taxonomy" id="46506"/>
    <lineage>
        <taxon>Bacteria</taxon>
        <taxon>Pseudomonadati</taxon>
        <taxon>Bacteroidota</taxon>
        <taxon>Bacteroidia</taxon>
        <taxon>Bacteroidales</taxon>
        <taxon>Bacteroidaceae</taxon>
        <taxon>Bacteroides</taxon>
    </lineage>
</organism>
<dbReference type="Proteomes" id="UP000285150">
    <property type="component" value="Unassembled WGS sequence"/>
</dbReference>
<protein>
    <submittedName>
        <fullName evidence="8">RagB/SusD family nutrient uptake outer membrane protein</fullName>
    </submittedName>
    <submittedName>
        <fullName evidence="9">Starch-binding associating with outer membrane</fullName>
    </submittedName>
</protein>
<evidence type="ECO:0000313" key="10">
    <source>
        <dbReference type="EMBL" id="RGW32496.1"/>
    </source>
</evidence>
<keyword evidence="5" id="KW-0998">Cell outer membrane</keyword>
<feature type="domain" description="RagB/SusD" evidence="6">
    <location>
        <begin position="326"/>
        <end position="417"/>
    </location>
</feature>
<dbReference type="Pfam" id="PF14322">
    <property type="entry name" value="SusD-like_3"/>
    <property type="match status" value="1"/>
</dbReference>
<dbReference type="RefSeq" id="WP_060385222.1">
    <property type="nucleotide sequence ID" value="NZ_JAQCOO010000007.1"/>
</dbReference>
<dbReference type="EMBL" id="QRHJ01000013">
    <property type="protein sequence ID" value="RHF76428.1"/>
    <property type="molecule type" value="Genomic_DNA"/>
</dbReference>
<evidence type="ECO:0000259" key="6">
    <source>
        <dbReference type="Pfam" id="PF07980"/>
    </source>
</evidence>
<name>A0A120A3P1_BACSE</name>
<dbReference type="PROSITE" id="PS51257">
    <property type="entry name" value="PROKAR_LIPOPROTEIN"/>
    <property type="match status" value="1"/>
</dbReference>
<evidence type="ECO:0000313" key="11">
    <source>
        <dbReference type="EMBL" id="RHF76428.1"/>
    </source>
</evidence>
<evidence type="ECO:0000256" key="4">
    <source>
        <dbReference type="ARBA" id="ARBA00023136"/>
    </source>
</evidence>
<reference evidence="9 12" key="1">
    <citation type="journal article" date="2016" name="BMC Genomics">
        <title>Type VI secretion systems of human gut Bacteroidales segregate into three genetic architectures, two of which are contained on mobile genetic elements.</title>
        <authorList>
            <person name="Coyne M.J."/>
            <person name="Roelofs K.G."/>
            <person name="Comstock L.E."/>
        </authorList>
    </citation>
    <scope>NUCLEOTIDE SEQUENCE [LARGE SCALE GENOMIC DNA]</scope>
    <source>
        <strain evidence="9 12">CL09T03C01</strain>
    </source>
</reference>
<reference evidence="13 14" key="3">
    <citation type="submission" date="2018-08" db="EMBL/GenBank/DDBJ databases">
        <title>A genome reference for cultivated species of the human gut microbiota.</title>
        <authorList>
            <person name="Zou Y."/>
            <person name="Xue W."/>
            <person name="Luo G."/>
        </authorList>
    </citation>
    <scope>NUCLEOTIDE SEQUENCE [LARGE SCALE GENOMIC DNA]</scope>
    <source>
        <strain evidence="10 14">AF12-7</strain>
        <strain evidence="11 13">AM25-16</strain>
    </source>
</reference>
<dbReference type="PATRIC" id="fig|46506.5.peg.629"/>
<dbReference type="Proteomes" id="UP000440773">
    <property type="component" value="Unassembled WGS sequence"/>
</dbReference>
<dbReference type="CDD" id="cd08977">
    <property type="entry name" value="SusD"/>
    <property type="match status" value="1"/>
</dbReference>
<sequence length="456" mass="51177">MKKIIISIFTAIALSGCNDFIDLKPVDFPTEETFYTDVKGLEGAIIGIYDELQSSDQYGSKFMTLMEVRGDNVKNDNSGASGGITYQIEVFTETPANSNLSGAWLSLYKTIYRCNLVLQNMEKVQMTEEQRTQIAGQASFVRALCYFNLVRLWGEVPIITKTQTVAEARNNKRSPVSEVYDLIIKDLIVAKGLPEVWDESERGRATSYAARALLAKVYLYMKNYQEVINELTSVVADINAKRNLSLVPMPQTFPNNLKTSKDIIFAVQYLKGGVGESVHQNNRYRNNDNGNIISLEQAEFENNDDNRKALVAPTGSGQRPGKFDAPATNNETSADFPVMRCAEVMLMYAEAANELSAIPTQEALDALNAVRINANLMGKTLEELSTKEIFRQAVYKERRLELALECDRWFDIVRTGQMTTVFPGIAAYRQLYPIPQTEIENVSDKDGWQNEGYTVE</sequence>
<evidence type="ECO:0000256" key="2">
    <source>
        <dbReference type="ARBA" id="ARBA00006275"/>
    </source>
</evidence>
<dbReference type="Proteomes" id="UP000283762">
    <property type="component" value="Unassembled WGS sequence"/>
</dbReference>
<evidence type="ECO:0000256" key="1">
    <source>
        <dbReference type="ARBA" id="ARBA00004442"/>
    </source>
</evidence>
<evidence type="ECO:0000313" key="12">
    <source>
        <dbReference type="Proteomes" id="UP000056419"/>
    </source>
</evidence>
<evidence type="ECO:0000256" key="5">
    <source>
        <dbReference type="ARBA" id="ARBA00023237"/>
    </source>
</evidence>
<evidence type="ECO:0000313" key="15">
    <source>
        <dbReference type="Proteomes" id="UP000440773"/>
    </source>
</evidence>
<dbReference type="EMBL" id="QSAF01000019">
    <property type="protein sequence ID" value="RGW32496.1"/>
    <property type="molecule type" value="Genomic_DNA"/>
</dbReference>
<dbReference type="AlphaFoldDB" id="A0A120A3P1"/>
<feature type="domain" description="SusD-like N-terminal" evidence="7">
    <location>
        <begin position="41"/>
        <end position="219"/>
    </location>
</feature>
<proteinExistence type="inferred from homology"/>
<comment type="caution">
    <text evidence="9">The sequence shown here is derived from an EMBL/GenBank/DDBJ whole genome shotgun (WGS) entry which is preliminary data.</text>
</comment>
<evidence type="ECO:0000256" key="3">
    <source>
        <dbReference type="ARBA" id="ARBA00022729"/>
    </source>
</evidence>
<accession>A0A120A3P1</accession>
<dbReference type="Gene3D" id="1.25.40.390">
    <property type="match status" value="1"/>
</dbReference>
<evidence type="ECO:0000313" key="9">
    <source>
        <dbReference type="EMBL" id="KWR57129.1"/>
    </source>
</evidence>
<reference evidence="8 15" key="4">
    <citation type="journal article" date="2019" name="Nat. Med.">
        <title>A library of human gut bacterial isolates paired with longitudinal multiomics data enables mechanistic microbiome research.</title>
        <authorList>
            <person name="Poyet M."/>
            <person name="Groussin M."/>
            <person name="Gibbons S.M."/>
            <person name="Avila-Pacheco J."/>
            <person name="Jiang X."/>
            <person name="Kearney S.M."/>
            <person name="Perrotta A.R."/>
            <person name="Berdy B."/>
            <person name="Zhao S."/>
            <person name="Lieberman T.D."/>
            <person name="Swanson P.K."/>
            <person name="Smith M."/>
            <person name="Roesemann S."/>
            <person name="Alexander J.E."/>
            <person name="Rich S.A."/>
            <person name="Livny J."/>
            <person name="Vlamakis H."/>
            <person name="Clish C."/>
            <person name="Bullock K."/>
            <person name="Deik A."/>
            <person name="Scott J."/>
            <person name="Pierce K.A."/>
            <person name="Xavier R.J."/>
            <person name="Alm E.J."/>
        </authorList>
    </citation>
    <scope>NUCLEOTIDE SEQUENCE [LARGE SCALE GENOMIC DNA]</scope>
    <source>
        <strain evidence="8 15">BIOML-A17</strain>
    </source>
</reference>
<dbReference type="InterPro" id="IPR033985">
    <property type="entry name" value="SusD-like_N"/>
</dbReference>
<dbReference type="EMBL" id="WCLP01000035">
    <property type="protein sequence ID" value="KAB5280269.1"/>
    <property type="molecule type" value="Genomic_DNA"/>
</dbReference>
<keyword evidence="4" id="KW-0472">Membrane</keyword>
<dbReference type="Pfam" id="PF07980">
    <property type="entry name" value="SusD_RagB"/>
    <property type="match status" value="1"/>
</dbReference>
<evidence type="ECO:0000259" key="7">
    <source>
        <dbReference type="Pfam" id="PF14322"/>
    </source>
</evidence>
<evidence type="ECO:0000313" key="13">
    <source>
        <dbReference type="Proteomes" id="UP000283762"/>
    </source>
</evidence>
<dbReference type="SUPFAM" id="SSF48452">
    <property type="entry name" value="TPR-like"/>
    <property type="match status" value="1"/>
</dbReference>
<reference evidence="9" key="2">
    <citation type="submission" date="2016-01" db="EMBL/GenBank/DDBJ databases">
        <authorList>
            <person name="McClelland M."/>
            <person name="Jain A."/>
            <person name="Saraogi P."/>
            <person name="Mendelson R."/>
            <person name="Westerman R."/>
            <person name="SanMiguel P."/>
            <person name="Csonka L."/>
        </authorList>
    </citation>
    <scope>NUCLEOTIDE SEQUENCE</scope>
    <source>
        <strain evidence="9">CL09T03C01</strain>
    </source>
</reference>
<dbReference type="STRING" id="46506.AA415_00585"/>
<evidence type="ECO:0000313" key="8">
    <source>
        <dbReference type="EMBL" id="KAB5280269.1"/>
    </source>
</evidence>
<keyword evidence="3" id="KW-0732">Signal</keyword>
<comment type="similarity">
    <text evidence="2">Belongs to the SusD family.</text>
</comment>
<gene>
    <name evidence="9" type="ORF">AA415_00585</name>
    <name evidence="11" type="ORF">DW668_06545</name>
    <name evidence="10" type="ORF">DWV77_13795</name>
    <name evidence="8" type="ORF">F9962_13020</name>
</gene>
<dbReference type="InterPro" id="IPR011990">
    <property type="entry name" value="TPR-like_helical_dom_sf"/>
</dbReference>
<dbReference type="EMBL" id="LRGC01000002">
    <property type="protein sequence ID" value="KWR57129.1"/>
    <property type="molecule type" value="Genomic_DNA"/>
</dbReference>
<dbReference type="GO" id="GO:0009279">
    <property type="term" value="C:cell outer membrane"/>
    <property type="evidence" value="ECO:0007669"/>
    <property type="project" value="UniProtKB-SubCell"/>
</dbReference>
<dbReference type="InterPro" id="IPR012944">
    <property type="entry name" value="SusD_RagB_dom"/>
</dbReference>
<dbReference type="Proteomes" id="UP000056419">
    <property type="component" value="Unassembled WGS sequence"/>
</dbReference>
<keyword evidence="12" id="KW-1185">Reference proteome</keyword>